<accession>A0A940WKJ0</accession>
<organism evidence="3 4">
    <name type="scientific">Microbispora oryzae</name>
    <dbReference type="NCBI Taxonomy" id="2806554"/>
    <lineage>
        <taxon>Bacteria</taxon>
        <taxon>Bacillati</taxon>
        <taxon>Actinomycetota</taxon>
        <taxon>Actinomycetes</taxon>
        <taxon>Streptosporangiales</taxon>
        <taxon>Streptosporangiaceae</taxon>
        <taxon>Microbispora</taxon>
    </lineage>
</organism>
<evidence type="ECO:0000313" key="3">
    <source>
        <dbReference type="EMBL" id="MBP2705587.1"/>
    </source>
</evidence>
<feature type="active site" description="Proton donor" evidence="2">
    <location>
        <position position="41"/>
    </location>
</feature>
<dbReference type="GO" id="GO:0004113">
    <property type="term" value="F:2',3'-cyclic-nucleotide 3'-phosphodiesterase activity"/>
    <property type="evidence" value="ECO:0007669"/>
    <property type="project" value="InterPro"/>
</dbReference>
<dbReference type="Pfam" id="PF13563">
    <property type="entry name" value="2_5_RNA_ligase2"/>
    <property type="match status" value="1"/>
</dbReference>
<dbReference type="EC" id="3.1.4.58" evidence="2"/>
<dbReference type="SUPFAM" id="SSF55144">
    <property type="entry name" value="LigT-like"/>
    <property type="match status" value="1"/>
</dbReference>
<dbReference type="Proteomes" id="UP000674234">
    <property type="component" value="Unassembled WGS sequence"/>
</dbReference>
<dbReference type="HAMAP" id="MF_01940">
    <property type="entry name" value="RNA_CPDase"/>
    <property type="match status" value="1"/>
</dbReference>
<dbReference type="NCBIfam" id="TIGR02258">
    <property type="entry name" value="2_5_ligase"/>
    <property type="match status" value="1"/>
</dbReference>
<dbReference type="RefSeq" id="WP_210156859.1">
    <property type="nucleotide sequence ID" value="NZ_JAFCNB010000008.1"/>
</dbReference>
<sequence length="185" mass="19870">MSRLFAGLLPPGEALDEATLAVEAVRAEWPGLRWVDPALWHVTLAFFGEVADRALPDLRVRVARAAARHARASLRLAGAGAFPSAARGRIIWLGLRADPPLTRLAGSLTAAGRRAGAGEVDGKPFHPHLTLARSRDGGDLRRLIGALGAFEGRGWEAEAVHLVRSHTGPQVRYETVDVYPLGRRG</sequence>
<evidence type="ECO:0000256" key="2">
    <source>
        <dbReference type="HAMAP-Rule" id="MF_01940"/>
    </source>
</evidence>
<comment type="similarity">
    <text evidence="2">Belongs to the 2H phosphoesterase superfamily. ThpR family.</text>
</comment>
<keyword evidence="1 2" id="KW-0378">Hydrolase</keyword>
<evidence type="ECO:0000313" key="4">
    <source>
        <dbReference type="Proteomes" id="UP000674234"/>
    </source>
</evidence>
<dbReference type="InterPro" id="IPR009097">
    <property type="entry name" value="Cyclic_Pdiesterase"/>
</dbReference>
<gene>
    <name evidence="3" type="primary">thpR</name>
    <name evidence="3" type="ORF">JOL79_17380</name>
</gene>
<feature type="active site" description="Proton acceptor" evidence="2">
    <location>
        <position position="128"/>
    </location>
</feature>
<feature type="short sequence motif" description="HXTX 2" evidence="2">
    <location>
        <begin position="128"/>
        <end position="131"/>
    </location>
</feature>
<name>A0A940WKJ0_9ACTN</name>
<dbReference type="GO" id="GO:0008664">
    <property type="term" value="F:RNA 2',3'-cyclic 3'-phosphodiesterase activity"/>
    <property type="evidence" value="ECO:0007669"/>
    <property type="project" value="UniProtKB-EC"/>
</dbReference>
<dbReference type="PANTHER" id="PTHR35561">
    <property type="entry name" value="RNA 2',3'-CYCLIC PHOSPHODIESTERASE"/>
    <property type="match status" value="1"/>
</dbReference>
<dbReference type="EMBL" id="JAFCNB010000008">
    <property type="protein sequence ID" value="MBP2705587.1"/>
    <property type="molecule type" value="Genomic_DNA"/>
</dbReference>
<evidence type="ECO:0000256" key="1">
    <source>
        <dbReference type="ARBA" id="ARBA00022801"/>
    </source>
</evidence>
<comment type="caution">
    <text evidence="3">The sequence shown here is derived from an EMBL/GenBank/DDBJ whole genome shotgun (WGS) entry which is preliminary data.</text>
</comment>
<dbReference type="Gene3D" id="3.90.1140.10">
    <property type="entry name" value="Cyclic phosphodiesterase"/>
    <property type="match status" value="1"/>
</dbReference>
<protein>
    <recommendedName>
        <fullName evidence="2">RNA 2',3'-cyclic phosphodiesterase</fullName>
        <shortName evidence="2">RNA 2',3'-CPDase</shortName>
        <ecNumber evidence="2">3.1.4.58</ecNumber>
    </recommendedName>
</protein>
<dbReference type="AlphaFoldDB" id="A0A940WKJ0"/>
<comment type="catalytic activity">
    <reaction evidence="2">
        <text>a 3'-end 2',3'-cyclophospho-ribonucleotide-RNA + H2O = a 3'-end 2'-phospho-ribonucleotide-RNA + H(+)</text>
        <dbReference type="Rhea" id="RHEA:11828"/>
        <dbReference type="Rhea" id="RHEA-COMP:10464"/>
        <dbReference type="Rhea" id="RHEA-COMP:17353"/>
        <dbReference type="ChEBI" id="CHEBI:15377"/>
        <dbReference type="ChEBI" id="CHEBI:15378"/>
        <dbReference type="ChEBI" id="CHEBI:83064"/>
        <dbReference type="ChEBI" id="CHEBI:173113"/>
        <dbReference type="EC" id="3.1.4.58"/>
    </reaction>
</comment>
<proteinExistence type="inferred from homology"/>
<dbReference type="PANTHER" id="PTHR35561:SF1">
    <property type="entry name" value="RNA 2',3'-CYCLIC PHOSPHODIESTERASE"/>
    <property type="match status" value="1"/>
</dbReference>
<comment type="function">
    <text evidence="2">Hydrolyzes RNA 2',3'-cyclic phosphodiester to an RNA 2'-phosphomonoester.</text>
</comment>
<keyword evidence="4" id="KW-1185">Reference proteome</keyword>
<dbReference type="InterPro" id="IPR004175">
    <property type="entry name" value="RNA_CPDase"/>
</dbReference>
<feature type="short sequence motif" description="HXTX 1" evidence="2">
    <location>
        <begin position="41"/>
        <end position="44"/>
    </location>
</feature>
<reference evidence="3" key="1">
    <citation type="submission" date="2021-02" db="EMBL/GenBank/DDBJ databases">
        <title>Draft genome sequence of Microbispora sp. RL4-1S isolated from rice leaves in Thailand.</title>
        <authorList>
            <person name="Muangham S."/>
            <person name="Duangmal K."/>
        </authorList>
    </citation>
    <scope>NUCLEOTIDE SEQUENCE</scope>
    <source>
        <strain evidence="3">RL4-1S</strain>
    </source>
</reference>